<feature type="transmembrane region" description="Helical" evidence="1">
    <location>
        <begin position="316"/>
        <end position="335"/>
    </location>
</feature>
<dbReference type="Pfam" id="PF05552">
    <property type="entry name" value="MS_channel_1st_1"/>
    <property type="match status" value="2"/>
</dbReference>
<keyword evidence="1" id="KW-0812">Transmembrane</keyword>
<evidence type="ECO:0000313" key="2">
    <source>
        <dbReference type="EMBL" id="QGZ96663.1"/>
    </source>
</evidence>
<feature type="transmembrane region" description="Helical" evidence="1">
    <location>
        <begin position="163"/>
        <end position="184"/>
    </location>
</feature>
<dbReference type="Gene3D" id="1.10.287.1260">
    <property type="match status" value="1"/>
</dbReference>
<keyword evidence="1" id="KW-0472">Membrane</keyword>
<accession>A0A6I6MZX1</accession>
<dbReference type="RefSeq" id="WP_158767440.1">
    <property type="nucleotide sequence ID" value="NZ_CP047045.1"/>
</dbReference>
<gene>
    <name evidence="2" type="ORF">DSM104635_03524</name>
</gene>
<protein>
    <submittedName>
        <fullName evidence="2">Uncharacterized protein</fullName>
    </submittedName>
</protein>
<name>A0A6I6MZX1_9CAUL</name>
<dbReference type="NCBIfam" id="NF033912">
    <property type="entry name" value="msc"/>
    <property type="match status" value="1"/>
</dbReference>
<organism evidence="2 3">
    <name type="scientific">Terricaulis silvestris</name>
    <dbReference type="NCBI Taxonomy" id="2686094"/>
    <lineage>
        <taxon>Bacteria</taxon>
        <taxon>Pseudomonadati</taxon>
        <taxon>Pseudomonadota</taxon>
        <taxon>Alphaproteobacteria</taxon>
        <taxon>Caulobacterales</taxon>
        <taxon>Caulobacteraceae</taxon>
        <taxon>Terricaulis</taxon>
    </lineage>
</organism>
<feature type="transmembrane region" description="Helical" evidence="1">
    <location>
        <begin position="374"/>
        <end position="396"/>
    </location>
</feature>
<feature type="transmembrane region" description="Helical" evidence="1">
    <location>
        <begin position="105"/>
        <end position="129"/>
    </location>
</feature>
<feature type="transmembrane region" description="Helical" evidence="1">
    <location>
        <begin position="204"/>
        <end position="225"/>
    </location>
</feature>
<proteinExistence type="predicted"/>
<feature type="transmembrane region" description="Helical" evidence="1">
    <location>
        <begin position="72"/>
        <end position="93"/>
    </location>
</feature>
<keyword evidence="1" id="KW-1133">Transmembrane helix</keyword>
<dbReference type="Proteomes" id="UP000431269">
    <property type="component" value="Chromosome"/>
</dbReference>
<feature type="transmembrane region" description="Helical" evidence="1">
    <location>
        <begin position="276"/>
        <end position="296"/>
    </location>
</feature>
<feature type="transmembrane region" description="Helical" evidence="1">
    <location>
        <begin position="13"/>
        <end position="31"/>
    </location>
</feature>
<feature type="transmembrane region" description="Helical" evidence="1">
    <location>
        <begin position="347"/>
        <end position="368"/>
    </location>
</feature>
<dbReference type="EMBL" id="CP047045">
    <property type="protein sequence ID" value="QGZ96663.1"/>
    <property type="molecule type" value="Genomic_DNA"/>
</dbReference>
<reference evidence="3" key="1">
    <citation type="submission" date="2019-12" db="EMBL/GenBank/DDBJ databases">
        <title>Complete genome of Terracaulis silvestris 0127_4.</title>
        <authorList>
            <person name="Vieira S."/>
            <person name="Riedel T."/>
            <person name="Sproer C."/>
            <person name="Pascual J."/>
            <person name="Boedeker C."/>
            <person name="Overmann J."/>
        </authorList>
    </citation>
    <scope>NUCLEOTIDE SEQUENCE [LARGE SCALE GENOMIC DNA]</scope>
    <source>
        <strain evidence="3">0127_4</strain>
    </source>
</reference>
<dbReference type="KEGG" id="tsv:DSM104635_03524"/>
<keyword evidence="3" id="KW-1185">Reference proteome</keyword>
<evidence type="ECO:0000313" key="3">
    <source>
        <dbReference type="Proteomes" id="UP000431269"/>
    </source>
</evidence>
<dbReference type="AlphaFoldDB" id="A0A6I6MZX1"/>
<evidence type="ECO:0000256" key="1">
    <source>
        <dbReference type="SAM" id="Phobius"/>
    </source>
</evidence>
<dbReference type="InterPro" id="IPR008910">
    <property type="entry name" value="MSC_TM_helix"/>
</dbReference>
<sequence length="412" mass="43571">MPITIDYVAAQDWAVRIGGAIIILIIAHFAAKAVKWAIAKGVDRIPFFSRRDGASPATAKPMVDVGERVGEVGYWLVWLLGFMAALTVLRLTAVVTPLYDMVRGFLAYLPAVVGAALIFFIGFVLATIVRRMVEAAVEAVELDRRLVDAGLTHTPSGPGLARLLGILVFTLIIIPVSIAALDVLNITAISDPATAMLNNILMTIPRVIGAALIIFIAYVVGRWIMTLTEEGLKSIGFDDIISSIANAEPIRVGREKMDLTPGVDTINFAKFPPSRMIGLAVLIGIVLFAAVEAARLLEFGAMASMLGEVLTLATRVLFGAVIIALGILLANIFAAASTKEGKPSSEIISAFVRWGVIALATAVGLRFMGLANDIIVLAFGLILGSVAVAVAIAFGVGGRDAAKKLLARWTGE</sequence>